<comment type="catalytic activity">
    <reaction evidence="5">
        <text>L-proline + a quinone = (S)-1-pyrroline-5-carboxylate + a quinol + H(+)</text>
        <dbReference type="Rhea" id="RHEA:23784"/>
        <dbReference type="ChEBI" id="CHEBI:15378"/>
        <dbReference type="ChEBI" id="CHEBI:17388"/>
        <dbReference type="ChEBI" id="CHEBI:24646"/>
        <dbReference type="ChEBI" id="CHEBI:60039"/>
        <dbReference type="ChEBI" id="CHEBI:132124"/>
        <dbReference type="EC" id="1.5.5.2"/>
    </reaction>
</comment>
<dbReference type="GO" id="GO:0071949">
    <property type="term" value="F:FAD binding"/>
    <property type="evidence" value="ECO:0007669"/>
    <property type="project" value="TreeGrafter"/>
</dbReference>
<organism evidence="7">
    <name type="scientific">Tanacetum cinerariifolium</name>
    <name type="common">Dalmatian daisy</name>
    <name type="synonym">Chrysanthemum cinerariifolium</name>
    <dbReference type="NCBI Taxonomy" id="118510"/>
    <lineage>
        <taxon>Eukaryota</taxon>
        <taxon>Viridiplantae</taxon>
        <taxon>Streptophyta</taxon>
        <taxon>Embryophyta</taxon>
        <taxon>Tracheophyta</taxon>
        <taxon>Spermatophyta</taxon>
        <taxon>Magnoliopsida</taxon>
        <taxon>eudicotyledons</taxon>
        <taxon>Gunneridae</taxon>
        <taxon>Pentapetalae</taxon>
        <taxon>asterids</taxon>
        <taxon>campanulids</taxon>
        <taxon>Asterales</taxon>
        <taxon>Asteraceae</taxon>
        <taxon>Asteroideae</taxon>
        <taxon>Anthemideae</taxon>
        <taxon>Anthemidinae</taxon>
        <taxon>Tanacetum</taxon>
    </lineage>
</organism>
<evidence type="ECO:0000256" key="1">
    <source>
        <dbReference type="ARBA" id="ARBA00005869"/>
    </source>
</evidence>
<comment type="cofactor">
    <cofactor evidence="5">
        <name>FAD</name>
        <dbReference type="ChEBI" id="CHEBI:57692"/>
    </cofactor>
</comment>
<keyword evidence="5" id="KW-0274">FAD</keyword>
<evidence type="ECO:0000313" key="7">
    <source>
        <dbReference type="EMBL" id="GFA09415.1"/>
    </source>
</evidence>
<dbReference type="GO" id="GO:0004657">
    <property type="term" value="F:proline dehydrogenase activity"/>
    <property type="evidence" value="ECO:0007669"/>
    <property type="project" value="UniProtKB-EC"/>
</dbReference>
<comment type="function">
    <text evidence="5">Converts proline to delta-1-pyrroline-5-carboxylate.</text>
</comment>
<dbReference type="PANTHER" id="PTHR13914:SF24">
    <property type="entry name" value="PROLINE DEHYDROGENASE"/>
    <property type="match status" value="1"/>
</dbReference>
<reference evidence="7" key="1">
    <citation type="journal article" date="2019" name="Sci. Rep.">
        <title>Draft genome of Tanacetum cinerariifolium, the natural source of mosquito coil.</title>
        <authorList>
            <person name="Yamashiro T."/>
            <person name="Shiraishi A."/>
            <person name="Satake H."/>
            <person name="Nakayama K."/>
        </authorList>
    </citation>
    <scope>NUCLEOTIDE SEQUENCE</scope>
</reference>
<dbReference type="GO" id="GO:0005739">
    <property type="term" value="C:mitochondrion"/>
    <property type="evidence" value="ECO:0007669"/>
    <property type="project" value="TreeGrafter"/>
</dbReference>
<evidence type="ECO:0000256" key="2">
    <source>
        <dbReference type="ARBA" id="ARBA00012695"/>
    </source>
</evidence>
<dbReference type="InterPro" id="IPR015659">
    <property type="entry name" value="Proline_oxidase"/>
</dbReference>
<dbReference type="PANTHER" id="PTHR13914">
    <property type="entry name" value="PROLINE OXIDASE"/>
    <property type="match status" value="1"/>
</dbReference>
<dbReference type="Gene3D" id="3.20.20.220">
    <property type="match status" value="1"/>
</dbReference>
<evidence type="ECO:0000256" key="4">
    <source>
        <dbReference type="ARBA" id="ARBA00023062"/>
    </source>
</evidence>
<protein>
    <recommendedName>
        <fullName evidence="2 5">Proline dehydrogenase</fullName>
        <ecNumber evidence="2 5">1.5.5.2</ecNumber>
    </recommendedName>
</protein>
<keyword evidence="3 5" id="KW-0560">Oxidoreductase</keyword>
<dbReference type="AlphaFoldDB" id="A0A699J4H6"/>
<comment type="caution">
    <text evidence="7">The sequence shown here is derived from an EMBL/GenBank/DDBJ whole genome shotgun (WGS) entry which is preliminary data.</text>
</comment>
<gene>
    <name evidence="7" type="ORF">Tci_581387</name>
</gene>
<sequence length="175" mass="19682">MVVKVTAVCPVYLLRRVSDLLRWEYKNSSFMLLWKQQTLPIFSKNSPFYHTLQQPTPLTAEEEQDLELAHKRLMSICEKSFESNVPVVIDDAGDKMALTKKAADKMGLPLGFKFVRGDYMSSERKLARSLGVESPIHDTIDDAHIFYNGCARYMLNQVSSGPGGIILATHNLDSG</sequence>
<dbReference type="SUPFAM" id="SSF51730">
    <property type="entry name" value="FAD-linked oxidoreductase"/>
    <property type="match status" value="1"/>
</dbReference>
<dbReference type="InterPro" id="IPR029041">
    <property type="entry name" value="FAD-linked_oxidoreductase-like"/>
</dbReference>
<evidence type="ECO:0000256" key="5">
    <source>
        <dbReference type="RuleBase" id="RU364054"/>
    </source>
</evidence>
<comment type="similarity">
    <text evidence="1 5">Belongs to the proline oxidase family.</text>
</comment>
<evidence type="ECO:0000256" key="3">
    <source>
        <dbReference type="ARBA" id="ARBA00023002"/>
    </source>
</evidence>
<keyword evidence="4 5" id="KW-0642">Proline metabolism</keyword>
<accession>A0A699J4H6</accession>
<dbReference type="InterPro" id="IPR002872">
    <property type="entry name" value="Proline_DH_dom"/>
</dbReference>
<evidence type="ECO:0000259" key="6">
    <source>
        <dbReference type="Pfam" id="PF01619"/>
    </source>
</evidence>
<feature type="domain" description="Proline dehydrogenase" evidence="6">
    <location>
        <begin position="61"/>
        <end position="174"/>
    </location>
</feature>
<dbReference type="GO" id="GO:0010133">
    <property type="term" value="P:L-proline catabolic process to L-glutamate"/>
    <property type="evidence" value="ECO:0007669"/>
    <property type="project" value="TreeGrafter"/>
</dbReference>
<keyword evidence="5" id="KW-0285">Flavoprotein</keyword>
<name>A0A699J4H6_TANCI</name>
<dbReference type="EC" id="1.5.5.2" evidence="2 5"/>
<proteinExistence type="inferred from homology"/>
<dbReference type="Pfam" id="PF01619">
    <property type="entry name" value="Pro_dh"/>
    <property type="match status" value="1"/>
</dbReference>
<dbReference type="EMBL" id="BKCJ010367993">
    <property type="protein sequence ID" value="GFA09415.1"/>
    <property type="molecule type" value="Genomic_DNA"/>
</dbReference>